<dbReference type="PANTHER" id="PTHR34295:SF1">
    <property type="entry name" value="BIOTIN TRANSPORTER BIOY"/>
    <property type="match status" value="1"/>
</dbReference>
<feature type="transmembrane region" description="Helical" evidence="3">
    <location>
        <begin position="118"/>
        <end position="141"/>
    </location>
</feature>
<dbReference type="PANTHER" id="PTHR34295">
    <property type="entry name" value="BIOTIN TRANSPORTER BIOY"/>
    <property type="match status" value="1"/>
</dbReference>
<comment type="caution">
    <text evidence="4">The sequence shown here is derived from an EMBL/GenBank/DDBJ whole genome shotgun (WGS) entry which is preliminary data.</text>
</comment>
<accession>A0A0F3Q991</accession>
<feature type="transmembrane region" description="Helical" evidence="3">
    <location>
        <begin position="84"/>
        <end position="106"/>
    </location>
</feature>
<feature type="transmembrane region" description="Helical" evidence="3">
    <location>
        <begin position="153"/>
        <end position="175"/>
    </location>
</feature>
<feature type="transmembrane region" description="Helical" evidence="3">
    <location>
        <begin position="38"/>
        <end position="54"/>
    </location>
</feature>
<dbReference type="RefSeq" id="WP_012151598.1">
    <property type="nucleotide sequence ID" value="NZ_LAOI01000001.1"/>
</dbReference>
<organism evidence="4 5">
    <name type="scientific">Rickettsia bellii str. RML An4</name>
    <dbReference type="NCBI Taxonomy" id="1359193"/>
    <lineage>
        <taxon>Bacteria</taxon>
        <taxon>Pseudomonadati</taxon>
        <taxon>Pseudomonadota</taxon>
        <taxon>Alphaproteobacteria</taxon>
        <taxon>Rickettsiales</taxon>
        <taxon>Rickettsiaceae</taxon>
        <taxon>Rickettsieae</taxon>
        <taxon>Rickettsia</taxon>
        <taxon>belli group</taxon>
    </lineage>
</organism>
<reference evidence="4 5" key="1">
    <citation type="submission" date="2015-02" db="EMBL/GenBank/DDBJ databases">
        <title>Genome Sequencing of Rickettsiales.</title>
        <authorList>
            <person name="Daugherty S.C."/>
            <person name="Su Q."/>
            <person name="Abolude K."/>
            <person name="Beier-Sexton M."/>
            <person name="Carlyon J.A."/>
            <person name="Carter R."/>
            <person name="Day N.P."/>
            <person name="Dumler S.J."/>
            <person name="Dyachenko V."/>
            <person name="Godinez A."/>
            <person name="Kurtti T.J."/>
            <person name="Lichay M."/>
            <person name="Mullins K.E."/>
            <person name="Ott S."/>
            <person name="Pappas-Brown V."/>
            <person name="Paris D.H."/>
            <person name="Patel P."/>
            <person name="Richards A.L."/>
            <person name="Sadzewicz L."/>
            <person name="Sears K."/>
            <person name="Seidman D."/>
            <person name="Sengamalay N."/>
            <person name="Stenos J."/>
            <person name="Tallon L.J."/>
            <person name="Vincent G."/>
            <person name="Fraser C.M."/>
            <person name="Munderloh U."/>
            <person name="Dunning-Hotopp J.C."/>
        </authorList>
    </citation>
    <scope>NUCLEOTIDE SEQUENCE [LARGE SCALE GENOMIC DNA]</scope>
    <source>
        <strain evidence="4 5">RML An4</strain>
    </source>
</reference>
<keyword evidence="3" id="KW-0812">Transmembrane</keyword>
<dbReference type="GO" id="GO:0015225">
    <property type="term" value="F:biotin transmembrane transporter activity"/>
    <property type="evidence" value="ECO:0007669"/>
    <property type="project" value="UniProtKB-UniRule"/>
</dbReference>
<evidence type="ECO:0000256" key="1">
    <source>
        <dbReference type="ARBA" id="ARBA00010692"/>
    </source>
</evidence>
<dbReference type="EMBL" id="LAOI01000001">
    <property type="protein sequence ID" value="KJV89130.1"/>
    <property type="molecule type" value="Genomic_DNA"/>
</dbReference>
<proteinExistence type="inferred from homology"/>
<protein>
    <recommendedName>
        <fullName evidence="2">Biotin transporter</fullName>
    </recommendedName>
</protein>
<comment type="subcellular location">
    <subcellularLocation>
        <location evidence="2">Cell membrane</location>
        <topology evidence="2">Multi-pass membrane protein</topology>
    </subcellularLocation>
</comment>
<keyword evidence="5" id="KW-1185">Reference proteome</keyword>
<keyword evidence="2" id="KW-1003">Cell membrane</keyword>
<feature type="transmembrane region" description="Helical" evidence="3">
    <location>
        <begin position="61"/>
        <end position="78"/>
    </location>
</feature>
<dbReference type="PIRSF" id="PIRSF016661">
    <property type="entry name" value="BioY"/>
    <property type="match status" value="1"/>
</dbReference>
<dbReference type="Proteomes" id="UP000033661">
    <property type="component" value="Unassembled WGS sequence"/>
</dbReference>
<evidence type="ECO:0000313" key="5">
    <source>
        <dbReference type="Proteomes" id="UP000033661"/>
    </source>
</evidence>
<evidence type="ECO:0000256" key="2">
    <source>
        <dbReference type="PIRNR" id="PIRNR016661"/>
    </source>
</evidence>
<comment type="similarity">
    <text evidence="1 2">Belongs to the BioY family.</text>
</comment>
<dbReference type="Pfam" id="PF02632">
    <property type="entry name" value="BioY"/>
    <property type="match status" value="1"/>
</dbReference>
<sequence>MQLSTISFPTVKQRTLEVFLGVALLAICSQIIIPMKPIFISLQTVAVMFIGLTYNKTTAPLTILSYITLGVVGMPIFGEFSSGLRILFGPTAGYLAGFIIAVYVMASLKDKIFINNKLLNQISLCLIGNIIIMSLGWMWLAKMIGASGAFYGGVLPFIIPGIIKSALLIGLINIVKPKAKYTS</sequence>
<dbReference type="AlphaFoldDB" id="A0A0F3Q991"/>
<name>A0A0F3Q991_RICBE</name>
<dbReference type="Gene3D" id="1.10.1760.20">
    <property type="match status" value="1"/>
</dbReference>
<feature type="transmembrane region" description="Helical" evidence="3">
    <location>
        <begin position="15"/>
        <end position="32"/>
    </location>
</feature>
<dbReference type="InterPro" id="IPR003784">
    <property type="entry name" value="BioY"/>
</dbReference>
<evidence type="ECO:0000256" key="3">
    <source>
        <dbReference type="SAM" id="Phobius"/>
    </source>
</evidence>
<dbReference type="GO" id="GO:0005886">
    <property type="term" value="C:plasma membrane"/>
    <property type="evidence" value="ECO:0007669"/>
    <property type="project" value="UniProtKB-SubCell"/>
</dbReference>
<gene>
    <name evidence="4" type="ORF">RBEAN4_0097</name>
</gene>
<keyword evidence="3" id="KW-1133">Transmembrane helix</keyword>
<keyword evidence="2 3" id="KW-0472">Membrane</keyword>
<dbReference type="PATRIC" id="fig|1359193.3.peg.93"/>
<keyword evidence="2" id="KW-0813">Transport</keyword>
<evidence type="ECO:0000313" key="4">
    <source>
        <dbReference type="EMBL" id="KJV89130.1"/>
    </source>
</evidence>